<name>A0A931CP42_9MICC</name>
<dbReference type="InterPro" id="IPR016024">
    <property type="entry name" value="ARM-type_fold"/>
</dbReference>
<dbReference type="InterPro" id="IPR011989">
    <property type="entry name" value="ARM-like"/>
</dbReference>
<dbReference type="Gene3D" id="1.25.10.10">
    <property type="entry name" value="Leucine-rich Repeat Variant"/>
    <property type="match status" value="1"/>
</dbReference>
<dbReference type="RefSeq" id="WP_196395345.1">
    <property type="nucleotide sequence ID" value="NZ_JADNYM010000003.1"/>
</dbReference>
<proteinExistence type="predicted"/>
<keyword evidence="2" id="KW-1185">Reference proteome</keyword>
<dbReference type="Pfam" id="PF13646">
    <property type="entry name" value="HEAT_2"/>
    <property type="match status" value="1"/>
</dbReference>
<protein>
    <submittedName>
        <fullName evidence="1">HEAT repeat domain-containing protein</fullName>
    </submittedName>
</protein>
<accession>A0A931CP42</accession>
<dbReference type="EMBL" id="JADNYM010000003">
    <property type="protein sequence ID" value="MBG0738406.1"/>
    <property type="molecule type" value="Genomic_DNA"/>
</dbReference>
<dbReference type="PROSITE" id="PS50077">
    <property type="entry name" value="HEAT_REPEAT"/>
    <property type="match status" value="1"/>
</dbReference>
<gene>
    <name evidence="1" type="ORF">IV500_03040</name>
</gene>
<evidence type="ECO:0000313" key="2">
    <source>
        <dbReference type="Proteomes" id="UP000655366"/>
    </source>
</evidence>
<evidence type="ECO:0000313" key="1">
    <source>
        <dbReference type="EMBL" id="MBG0738406.1"/>
    </source>
</evidence>
<dbReference type="AlphaFoldDB" id="A0A931CP42"/>
<dbReference type="InterPro" id="IPR021133">
    <property type="entry name" value="HEAT_type_2"/>
</dbReference>
<organism evidence="1 2">
    <name type="scientific">Arthrobacter terrae</name>
    <dbReference type="NCBI Taxonomy" id="2935737"/>
    <lineage>
        <taxon>Bacteria</taxon>
        <taxon>Bacillati</taxon>
        <taxon>Actinomycetota</taxon>
        <taxon>Actinomycetes</taxon>
        <taxon>Micrococcales</taxon>
        <taxon>Micrococcaceae</taxon>
        <taxon>Arthrobacter</taxon>
    </lineage>
</organism>
<comment type="caution">
    <text evidence="1">The sequence shown here is derived from an EMBL/GenBank/DDBJ whole genome shotgun (WGS) entry which is preliminary data.</text>
</comment>
<reference evidence="1 2" key="1">
    <citation type="submission" date="2020-11" db="EMBL/GenBank/DDBJ databases">
        <title>Arthrobacter antarcticus sp. nov., isolated from Antarctic Soil.</title>
        <authorList>
            <person name="Li J."/>
        </authorList>
    </citation>
    <scope>NUCLEOTIDE SEQUENCE [LARGE SCALE GENOMIC DNA]</scope>
    <source>
        <strain evidence="1 2">Z1-20</strain>
    </source>
</reference>
<dbReference type="Proteomes" id="UP000655366">
    <property type="component" value="Unassembled WGS sequence"/>
</dbReference>
<dbReference type="SUPFAM" id="SSF48371">
    <property type="entry name" value="ARM repeat"/>
    <property type="match status" value="1"/>
</dbReference>
<sequence length="174" mass="18679">MPTDETPIPLDASPADRIAAAVALYGQHNVVKRALALLAGEDETKEFLLFAGGAHAEGIINGAPALYWPELWGARVFMYTWDDSAAKPIRTGLGNQAWRVREMCAKVAAFRKLPVADELVRLMGDDVPRVRAAGARALAEVGDTGHIPDINALLKDADIDVRRQAGAALKRLGS</sequence>